<feature type="binding site" evidence="9">
    <location>
        <begin position="187"/>
        <end position="188"/>
    </location>
    <ligand>
        <name>2-[(2R,5Z)-2-carboxy-4-methylthiazol-5(2H)-ylidene]ethyl phosphate</name>
        <dbReference type="ChEBI" id="CHEBI:62899"/>
    </ligand>
</feature>
<evidence type="ECO:0000256" key="10">
    <source>
        <dbReference type="RuleBase" id="RU003826"/>
    </source>
</evidence>
<organism evidence="13 14">
    <name type="scientific">Marinibacterium profundimaris</name>
    <dbReference type="NCBI Taxonomy" id="1679460"/>
    <lineage>
        <taxon>Bacteria</taxon>
        <taxon>Pseudomonadati</taxon>
        <taxon>Pseudomonadota</taxon>
        <taxon>Alphaproteobacteria</taxon>
        <taxon>Rhodobacterales</taxon>
        <taxon>Paracoccaceae</taxon>
        <taxon>Marinibacterium</taxon>
    </lineage>
</organism>
<evidence type="ECO:0000313" key="13">
    <source>
        <dbReference type="EMBL" id="OWU77197.1"/>
    </source>
</evidence>
<dbReference type="Gene3D" id="3.20.20.70">
    <property type="entry name" value="Aldolase class I"/>
    <property type="match status" value="1"/>
</dbReference>
<dbReference type="InterPro" id="IPR034291">
    <property type="entry name" value="TMP_synthase"/>
</dbReference>
<feature type="binding site" evidence="9">
    <location>
        <position position="110"/>
    </location>
    <ligand>
        <name>4-amino-2-methyl-5-(diphosphooxymethyl)pyrimidine</name>
        <dbReference type="ChEBI" id="CHEBI:57841"/>
    </ligand>
</feature>
<accession>A0A225NUI7</accession>
<dbReference type="Pfam" id="PF02581">
    <property type="entry name" value="TMP-TENI"/>
    <property type="match status" value="1"/>
</dbReference>
<dbReference type="SUPFAM" id="SSF51391">
    <property type="entry name" value="Thiamin phosphate synthase"/>
    <property type="match status" value="1"/>
</dbReference>
<protein>
    <recommendedName>
        <fullName evidence="9">Thiamine-phosphate synthase</fullName>
        <shortName evidence="9">TP synthase</shortName>
        <shortName evidence="9">TPS</shortName>
        <ecNumber evidence="9">2.5.1.3</ecNumber>
    </recommendedName>
    <alternativeName>
        <fullName evidence="9">Thiamine-phosphate pyrophosphorylase</fullName>
        <shortName evidence="9">TMP pyrophosphorylase</shortName>
        <shortName evidence="9">TMP-PPase</shortName>
    </alternativeName>
</protein>
<evidence type="ECO:0000256" key="7">
    <source>
        <dbReference type="ARBA" id="ARBA00047851"/>
    </source>
</evidence>
<dbReference type="OrthoDB" id="9810880at2"/>
<feature type="binding site" evidence="9">
    <location>
        <begin position="136"/>
        <end position="138"/>
    </location>
    <ligand>
        <name>2-[(2R,5Z)-2-carboxy-4-methylthiazol-5(2H)-ylidene]ethyl phosphate</name>
        <dbReference type="ChEBI" id="CHEBI:62899"/>
    </ligand>
</feature>
<comment type="catalytic activity">
    <reaction evidence="8 9 10">
        <text>2-[(2R,5Z)-2-carboxy-4-methylthiazol-5(2H)-ylidene]ethyl phosphate + 4-amino-2-methyl-5-(diphosphooxymethyl)pyrimidine + 2 H(+) = thiamine phosphate + CO2 + diphosphate</text>
        <dbReference type="Rhea" id="RHEA:47844"/>
        <dbReference type="ChEBI" id="CHEBI:15378"/>
        <dbReference type="ChEBI" id="CHEBI:16526"/>
        <dbReference type="ChEBI" id="CHEBI:33019"/>
        <dbReference type="ChEBI" id="CHEBI:37575"/>
        <dbReference type="ChEBI" id="CHEBI:57841"/>
        <dbReference type="ChEBI" id="CHEBI:62899"/>
        <dbReference type="EC" id="2.5.1.3"/>
    </reaction>
</comment>
<comment type="caution">
    <text evidence="13">The sequence shown here is derived from an EMBL/GenBank/DDBJ whole genome shotgun (WGS) entry which is preliminary data.</text>
</comment>
<dbReference type="InterPro" id="IPR036206">
    <property type="entry name" value="ThiamineP_synth_sf"/>
</dbReference>
<dbReference type="EC" id="2.5.1.3" evidence="9"/>
<evidence type="ECO:0000256" key="9">
    <source>
        <dbReference type="HAMAP-Rule" id="MF_00097"/>
    </source>
</evidence>
<dbReference type="AlphaFoldDB" id="A0A225NUI7"/>
<gene>
    <name evidence="9" type="primary">thiE</name>
    <name evidence="13" type="ORF">ATO3_00120</name>
</gene>
<evidence type="ECO:0000256" key="8">
    <source>
        <dbReference type="ARBA" id="ARBA00047883"/>
    </source>
</evidence>
<dbReference type="HAMAP" id="MF_00097">
    <property type="entry name" value="TMP_synthase"/>
    <property type="match status" value="1"/>
</dbReference>
<proteinExistence type="inferred from homology"/>
<feature type="binding site" evidence="9">
    <location>
        <position position="91"/>
    </location>
    <ligand>
        <name>Mg(2+)</name>
        <dbReference type="ChEBI" id="CHEBI:18420"/>
    </ligand>
</feature>
<dbReference type="NCBIfam" id="TIGR00693">
    <property type="entry name" value="thiE"/>
    <property type="match status" value="1"/>
</dbReference>
<comment type="pathway">
    <text evidence="1 9 11">Cofactor biosynthesis; thiamine diphosphate biosynthesis; thiamine phosphate from 4-amino-2-methyl-5-diphosphomethylpyrimidine and 4-methyl-5-(2-phosphoethyl)-thiazole: step 1/1.</text>
</comment>
<reference evidence="13 14" key="1">
    <citation type="submission" date="2013-04" db="EMBL/GenBank/DDBJ databases">
        <title>Oceanicola sp. 22II1-22F33 Genome Sequencing.</title>
        <authorList>
            <person name="Lai Q."/>
            <person name="Li G."/>
            <person name="Shao Z."/>
        </authorList>
    </citation>
    <scope>NUCLEOTIDE SEQUENCE [LARGE SCALE GENOMIC DNA]</scope>
    <source>
        <strain evidence="13 14">22II1-22F33</strain>
    </source>
</reference>
<comment type="cofactor">
    <cofactor evidence="9">
        <name>Mg(2+)</name>
        <dbReference type="ChEBI" id="CHEBI:18420"/>
    </cofactor>
    <text evidence="9">Binds 1 Mg(2+) ion per subunit.</text>
</comment>
<dbReference type="CDD" id="cd00564">
    <property type="entry name" value="TMP_TenI"/>
    <property type="match status" value="1"/>
</dbReference>
<comment type="catalytic activity">
    <reaction evidence="6 9 10">
        <text>4-methyl-5-(2-phosphooxyethyl)-thiazole + 4-amino-2-methyl-5-(diphosphooxymethyl)pyrimidine + H(+) = thiamine phosphate + diphosphate</text>
        <dbReference type="Rhea" id="RHEA:22328"/>
        <dbReference type="ChEBI" id="CHEBI:15378"/>
        <dbReference type="ChEBI" id="CHEBI:33019"/>
        <dbReference type="ChEBI" id="CHEBI:37575"/>
        <dbReference type="ChEBI" id="CHEBI:57841"/>
        <dbReference type="ChEBI" id="CHEBI:58296"/>
        <dbReference type="EC" id="2.5.1.3"/>
    </reaction>
</comment>
<dbReference type="InterPro" id="IPR013785">
    <property type="entry name" value="Aldolase_TIM"/>
</dbReference>
<dbReference type="Proteomes" id="UP000215377">
    <property type="component" value="Unassembled WGS sequence"/>
</dbReference>
<keyword evidence="14" id="KW-1185">Reference proteome</keyword>
<keyword evidence="5 9" id="KW-0784">Thiamine biosynthesis</keyword>
<evidence type="ECO:0000256" key="3">
    <source>
        <dbReference type="ARBA" id="ARBA00022723"/>
    </source>
</evidence>
<dbReference type="GO" id="GO:0009228">
    <property type="term" value="P:thiamine biosynthetic process"/>
    <property type="evidence" value="ECO:0007669"/>
    <property type="project" value="UniProtKB-KW"/>
</dbReference>
<evidence type="ECO:0000256" key="1">
    <source>
        <dbReference type="ARBA" id="ARBA00005165"/>
    </source>
</evidence>
<evidence type="ECO:0000259" key="12">
    <source>
        <dbReference type="Pfam" id="PF02581"/>
    </source>
</evidence>
<feature type="binding site" evidence="9">
    <location>
        <position position="72"/>
    </location>
    <ligand>
        <name>Mg(2+)</name>
        <dbReference type="ChEBI" id="CHEBI:18420"/>
    </ligand>
</feature>
<keyword evidence="4 9" id="KW-0460">Magnesium</keyword>
<evidence type="ECO:0000256" key="6">
    <source>
        <dbReference type="ARBA" id="ARBA00047334"/>
    </source>
</evidence>
<feature type="binding site" evidence="9">
    <location>
        <position position="139"/>
    </location>
    <ligand>
        <name>4-amino-2-methyl-5-(diphosphooxymethyl)pyrimidine</name>
        <dbReference type="ChEBI" id="CHEBI:57841"/>
    </ligand>
</feature>
<sequence length="212" mass="21434">MKPSFDLSLYLVLDPGLCAGIGMVETARRAVAGGATMVQLRDKTGGTAAMIETGRALKRALAGSGARLIVNDDVEAAVAIGADGLHIGQGDMPVAEARARIGEAMLLGLSVESPALAAAVDPHLVDYIGAGPVFATPTKQDHKRPVGFDGLAAQVAASPVPAVAIGGLKRQHIAQAFAAGAQGIAVVSAICGQPDPEKAARRLRCATDGARN</sequence>
<dbReference type="GO" id="GO:0000287">
    <property type="term" value="F:magnesium ion binding"/>
    <property type="evidence" value="ECO:0007669"/>
    <property type="project" value="UniProtKB-UniRule"/>
</dbReference>
<comment type="function">
    <text evidence="9">Condenses 4-methyl-5-(beta-hydroxyethyl)thiazole monophosphate (THZ-P) and 2-methyl-4-amino-5-hydroxymethyl pyrimidine pyrophosphate (HMP-PP) to form thiamine monophosphate (TMP).</text>
</comment>
<evidence type="ECO:0000256" key="5">
    <source>
        <dbReference type="ARBA" id="ARBA00022977"/>
    </source>
</evidence>
<keyword evidence="2 9" id="KW-0808">Transferase</keyword>
<dbReference type="EMBL" id="AQQR01000001">
    <property type="protein sequence ID" value="OWU77197.1"/>
    <property type="molecule type" value="Genomic_DNA"/>
</dbReference>
<dbReference type="RefSeq" id="WP_020042765.1">
    <property type="nucleotide sequence ID" value="NZ_AQQR01000001.1"/>
</dbReference>
<evidence type="ECO:0000256" key="4">
    <source>
        <dbReference type="ARBA" id="ARBA00022842"/>
    </source>
</evidence>
<name>A0A225NUI7_9RHOB</name>
<dbReference type="GO" id="GO:0005737">
    <property type="term" value="C:cytoplasm"/>
    <property type="evidence" value="ECO:0007669"/>
    <property type="project" value="TreeGrafter"/>
</dbReference>
<feature type="binding site" evidence="9">
    <location>
        <begin position="39"/>
        <end position="43"/>
    </location>
    <ligand>
        <name>4-amino-2-methyl-5-(diphosphooxymethyl)pyrimidine</name>
        <dbReference type="ChEBI" id="CHEBI:57841"/>
    </ligand>
</feature>
<feature type="binding site" evidence="9">
    <location>
        <position position="71"/>
    </location>
    <ligand>
        <name>4-amino-2-methyl-5-(diphosphooxymethyl)pyrimidine</name>
        <dbReference type="ChEBI" id="CHEBI:57841"/>
    </ligand>
</feature>
<feature type="binding site" evidence="9">
    <location>
        <position position="167"/>
    </location>
    <ligand>
        <name>2-[(2R,5Z)-2-carboxy-4-methylthiazol-5(2H)-ylidene]ethyl phosphate</name>
        <dbReference type="ChEBI" id="CHEBI:62899"/>
    </ligand>
</feature>
<dbReference type="PANTHER" id="PTHR20857:SF15">
    <property type="entry name" value="THIAMINE-PHOSPHATE SYNTHASE"/>
    <property type="match status" value="1"/>
</dbReference>
<comment type="similarity">
    <text evidence="9 10">Belongs to the thiamine-phosphate synthase family.</text>
</comment>
<dbReference type="PANTHER" id="PTHR20857">
    <property type="entry name" value="THIAMINE-PHOSPHATE PYROPHOSPHORYLASE"/>
    <property type="match status" value="1"/>
</dbReference>
<feature type="domain" description="Thiamine phosphate synthase/TenI" evidence="12">
    <location>
        <begin position="9"/>
        <end position="190"/>
    </location>
</feature>
<evidence type="ECO:0000256" key="2">
    <source>
        <dbReference type="ARBA" id="ARBA00022679"/>
    </source>
</evidence>
<dbReference type="GO" id="GO:0004789">
    <property type="term" value="F:thiamine-phosphate diphosphorylase activity"/>
    <property type="evidence" value="ECO:0007669"/>
    <property type="project" value="UniProtKB-UniRule"/>
</dbReference>
<keyword evidence="3 9" id="KW-0479">Metal-binding</keyword>
<evidence type="ECO:0000313" key="14">
    <source>
        <dbReference type="Proteomes" id="UP000215377"/>
    </source>
</evidence>
<dbReference type="UniPathway" id="UPA00060">
    <property type="reaction ID" value="UER00141"/>
</dbReference>
<comment type="catalytic activity">
    <reaction evidence="7 9 10">
        <text>2-(2-carboxy-4-methylthiazol-5-yl)ethyl phosphate + 4-amino-2-methyl-5-(diphosphooxymethyl)pyrimidine + 2 H(+) = thiamine phosphate + CO2 + diphosphate</text>
        <dbReference type="Rhea" id="RHEA:47848"/>
        <dbReference type="ChEBI" id="CHEBI:15378"/>
        <dbReference type="ChEBI" id="CHEBI:16526"/>
        <dbReference type="ChEBI" id="CHEBI:33019"/>
        <dbReference type="ChEBI" id="CHEBI:37575"/>
        <dbReference type="ChEBI" id="CHEBI:57841"/>
        <dbReference type="ChEBI" id="CHEBI:62890"/>
        <dbReference type="EC" id="2.5.1.3"/>
    </reaction>
</comment>
<dbReference type="InterPro" id="IPR022998">
    <property type="entry name" value="ThiamineP_synth_TenI"/>
</dbReference>
<dbReference type="GO" id="GO:0009229">
    <property type="term" value="P:thiamine diphosphate biosynthetic process"/>
    <property type="evidence" value="ECO:0007669"/>
    <property type="project" value="UniProtKB-UniRule"/>
</dbReference>
<evidence type="ECO:0000256" key="11">
    <source>
        <dbReference type="RuleBase" id="RU004253"/>
    </source>
</evidence>